<comment type="caution">
    <text evidence="1">The sequence shown here is derived from an EMBL/GenBank/DDBJ whole genome shotgun (WGS) entry which is preliminary data.</text>
</comment>
<gene>
    <name evidence="1" type="ORF">S01H1_03507</name>
</gene>
<dbReference type="AlphaFoldDB" id="X0TPN5"/>
<dbReference type="EMBL" id="BARS01001906">
    <property type="protein sequence ID" value="GAF78075.1"/>
    <property type="molecule type" value="Genomic_DNA"/>
</dbReference>
<evidence type="ECO:0000313" key="1">
    <source>
        <dbReference type="EMBL" id="GAF78075.1"/>
    </source>
</evidence>
<name>X0TPN5_9ZZZZ</name>
<protein>
    <submittedName>
        <fullName evidence="1">Uncharacterized protein</fullName>
    </submittedName>
</protein>
<reference evidence="1" key="1">
    <citation type="journal article" date="2014" name="Front. Microbiol.">
        <title>High frequency of phylogenetically diverse reductive dehalogenase-homologous genes in deep subseafloor sedimentary metagenomes.</title>
        <authorList>
            <person name="Kawai M."/>
            <person name="Futagami T."/>
            <person name="Toyoda A."/>
            <person name="Takaki Y."/>
            <person name="Nishi S."/>
            <person name="Hori S."/>
            <person name="Arai W."/>
            <person name="Tsubouchi T."/>
            <person name="Morono Y."/>
            <person name="Uchiyama I."/>
            <person name="Ito T."/>
            <person name="Fujiyama A."/>
            <person name="Inagaki F."/>
            <person name="Takami H."/>
        </authorList>
    </citation>
    <scope>NUCLEOTIDE SEQUENCE</scope>
    <source>
        <strain evidence="1">Expedition CK06-06</strain>
    </source>
</reference>
<accession>X0TPN5</accession>
<sequence length="218" mass="24855">MKVQLTHEGNTHKKDIQPLSKLSVEDYVICFKADTFTNIDKYIGHSVGLSVEQLKQCSFNCSLATLQAVWDVSPVLGKQPMRKTIKILGKRYLVKDIPKILDAEYSYGRMDLIRVMANKLQNGNQNEIEAGCSAIVLNVYSLAVALCDYEKNNAEDIHNELIKMKWVDVLPIAFFLSRHIAKKGTRLSLLSRLCGLRFQIKAWLIKAMFRNSYKKSNQ</sequence>
<organism evidence="1">
    <name type="scientific">marine sediment metagenome</name>
    <dbReference type="NCBI Taxonomy" id="412755"/>
    <lineage>
        <taxon>unclassified sequences</taxon>
        <taxon>metagenomes</taxon>
        <taxon>ecological metagenomes</taxon>
    </lineage>
</organism>
<proteinExistence type="predicted"/>